<name>A0AAW3LVZ7_PSESS</name>
<reference evidence="1 2" key="1">
    <citation type="submission" date="2015-09" db="EMBL/GenBank/DDBJ databases">
        <title>Genome sequence of ICMP 19499.</title>
        <authorList>
            <person name="Visnovsky S.B."/>
            <person name="Lu A."/>
            <person name="Panda P."/>
            <person name="Pitman A.R."/>
        </authorList>
    </citation>
    <scope>NUCLEOTIDE SEQUENCE [LARGE SCALE GENOMIC DNA]</scope>
    <source>
        <strain evidence="1 2">ICMP 19499</strain>
    </source>
</reference>
<sequence length="76" mass="8490">MDKYNHAQAKARFDPKELIPLCPASSVPAGKYDEPMFQKIAPEQYAHSSRLNYAKRQLPELSAAAEGVHEPVRHSA</sequence>
<accession>A0AAW3LVZ7</accession>
<protein>
    <submittedName>
        <fullName evidence="1">Uncharacterized protein</fullName>
    </submittedName>
</protein>
<gene>
    <name evidence="1" type="ORF">AO287_01620</name>
</gene>
<dbReference type="EMBL" id="LKCI01000070">
    <property type="protein sequence ID" value="KTC57742.1"/>
    <property type="molecule type" value="Genomic_DNA"/>
</dbReference>
<evidence type="ECO:0000313" key="1">
    <source>
        <dbReference type="EMBL" id="KTC57742.1"/>
    </source>
</evidence>
<organism evidence="1 2">
    <name type="scientific">Pseudomonas savastanoi</name>
    <name type="common">Pseudomonas syringae pv. savastanoi</name>
    <dbReference type="NCBI Taxonomy" id="29438"/>
    <lineage>
        <taxon>Bacteria</taxon>
        <taxon>Pseudomonadati</taxon>
        <taxon>Pseudomonadota</taxon>
        <taxon>Gammaproteobacteria</taxon>
        <taxon>Pseudomonadales</taxon>
        <taxon>Pseudomonadaceae</taxon>
        <taxon>Pseudomonas</taxon>
    </lineage>
</organism>
<dbReference type="RefSeq" id="WP_058402673.1">
    <property type="nucleotide sequence ID" value="NZ_LKCI01000070.1"/>
</dbReference>
<comment type="caution">
    <text evidence="1">The sequence shown here is derived from an EMBL/GenBank/DDBJ whole genome shotgun (WGS) entry which is preliminary data.</text>
</comment>
<proteinExistence type="predicted"/>
<dbReference type="Proteomes" id="UP000054513">
    <property type="component" value="Unassembled WGS sequence"/>
</dbReference>
<dbReference type="AlphaFoldDB" id="A0AAW3LVZ7"/>
<evidence type="ECO:0000313" key="2">
    <source>
        <dbReference type="Proteomes" id="UP000054513"/>
    </source>
</evidence>